<feature type="domain" description="Bardet-Biedl syndrome 1 N-terminal" evidence="1">
    <location>
        <begin position="35"/>
        <end position="283"/>
    </location>
</feature>
<evidence type="ECO:0000313" key="3">
    <source>
        <dbReference type="EMBL" id="CBY33552.1"/>
    </source>
</evidence>
<dbReference type="GO" id="GO:1905515">
    <property type="term" value="P:non-motile cilium assembly"/>
    <property type="evidence" value="ECO:0007669"/>
    <property type="project" value="InterPro"/>
</dbReference>
<dbReference type="GO" id="GO:0005813">
    <property type="term" value="C:centrosome"/>
    <property type="evidence" value="ECO:0007669"/>
    <property type="project" value="TreeGrafter"/>
</dbReference>
<dbReference type="EMBL" id="FN654427">
    <property type="protein sequence ID" value="CBY33552.1"/>
    <property type="molecule type" value="Genomic_DNA"/>
</dbReference>
<organism evidence="3">
    <name type="scientific">Oikopleura dioica</name>
    <name type="common">Tunicate</name>
    <dbReference type="NCBI Taxonomy" id="34765"/>
    <lineage>
        <taxon>Eukaryota</taxon>
        <taxon>Metazoa</taxon>
        <taxon>Chordata</taxon>
        <taxon>Tunicata</taxon>
        <taxon>Appendicularia</taxon>
        <taxon>Copelata</taxon>
        <taxon>Oikopleuridae</taxon>
        <taxon>Oikopleura</taxon>
    </lineage>
</organism>
<dbReference type="InterPro" id="IPR036322">
    <property type="entry name" value="WD40_repeat_dom_sf"/>
</dbReference>
<dbReference type="GO" id="GO:0005113">
    <property type="term" value="F:patched binding"/>
    <property type="evidence" value="ECO:0007669"/>
    <property type="project" value="TreeGrafter"/>
</dbReference>
<dbReference type="Gene3D" id="2.130.10.10">
    <property type="entry name" value="YVTN repeat-like/Quinoprotein amine dehydrogenase"/>
    <property type="match status" value="1"/>
</dbReference>
<dbReference type="PANTHER" id="PTHR20870:SF0">
    <property type="entry name" value="BARDET-BIEDL SYNDROME 1 PROTEIN"/>
    <property type="match status" value="1"/>
</dbReference>
<dbReference type="GO" id="GO:0005119">
    <property type="term" value="F:smoothened binding"/>
    <property type="evidence" value="ECO:0007669"/>
    <property type="project" value="TreeGrafter"/>
</dbReference>
<dbReference type="InterPro" id="IPR015943">
    <property type="entry name" value="WD40/YVTN_repeat-like_dom_sf"/>
</dbReference>
<dbReference type="GO" id="GO:0034464">
    <property type="term" value="C:BBSome"/>
    <property type="evidence" value="ECO:0007669"/>
    <property type="project" value="InterPro"/>
</dbReference>
<evidence type="ECO:0000259" key="2">
    <source>
        <dbReference type="Pfam" id="PF23304"/>
    </source>
</evidence>
<dbReference type="GO" id="GO:0061512">
    <property type="term" value="P:protein localization to cilium"/>
    <property type="evidence" value="ECO:0007669"/>
    <property type="project" value="TreeGrafter"/>
</dbReference>
<name>E4YDE1_OIKDI</name>
<dbReference type="InterPro" id="IPR028784">
    <property type="entry name" value="BBS1"/>
</dbReference>
<feature type="domain" description="Bardet-Biedl syndrome 1 protein GAE" evidence="2">
    <location>
        <begin position="491"/>
        <end position="594"/>
    </location>
</feature>
<dbReference type="InterPro" id="IPR056419">
    <property type="entry name" value="GAE_BBS1"/>
</dbReference>
<gene>
    <name evidence="3" type="ORF">GSOID_T00021474001</name>
</gene>
<reference evidence="3" key="1">
    <citation type="journal article" date="2010" name="Science">
        <title>Plasticity of animal genome architecture unmasked by rapid evolution of a pelagic tunicate.</title>
        <authorList>
            <person name="Denoeud F."/>
            <person name="Henriet S."/>
            <person name="Mungpakdee S."/>
            <person name="Aury J.M."/>
            <person name="Da Silva C."/>
            <person name="Brinkmann H."/>
            <person name="Mikhaleva J."/>
            <person name="Olsen L.C."/>
            <person name="Jubin C."/>
            <person name="Canestro C."/>
            <person name="Bouquet J.M."/>
            <person name="Danks G."/>
            <person name="Poulain J."/>
            <person name="Campsteijn C."/>
            <person name="Adamski M."/>
            <person name="Cross I."/>
            <person name="Yadetie F."/>
            <person name="Muffato M."/>
            <person name="Louis A."/>
            <person name="Butcher S."/>
            <person name="Tsagkogeorga G."/>
            <person name="Konrad A."/>
            <person name="Singh S."/>
            <person name="Jensen M.F."/>
            <person name="Cong E.H."/>
            <person name="Eikeseth-Otteraa H."/>
            <person name="Noel B."/>
            <person name="Anthouard V."/>
            <person name="Porcel B.M."/>
            <person name="Kachouri-Lafond R."/>
            <person name="Nishino A."/>
            <person name="Ugolini M."/>
            <person name="Chourrout P."/>
            <person name="Nishida H."/>
            <person name="Aasland R."/>
            <person name="Huzurbazar S."/>
            <person name="Westhof E."/>
            <person name="Delsuc F."/>
            <person name="Lehrach H."/>
            <person name="Reinhardt R."/>
            <person name="Weissenbach J."/>
            <person name="Roy S.W."/>
            <person name="Artiguenave F."/>
            <person name="Postlethwait J.H."/>
            <person name="Manak J.R."/>
            <person name="Thompson E.M."/>
            <person name="Jaillon O."/>
            <person name="Du Pasquier L."/>
            <person name="Boudinot P."/>
            <person name="Liberles D.A."/>
            <person name="Volff J.N."/>
            <person name="Philippe H."/>
            <person name="Lenhard B."/>
            <person name="Roest Crollius H."/>
            <person name="Wincker P."/>
            <person name="Chourrout D."/>
        </authorList>
    </citation>
    <scope>NUCLEOTIDE SEQUENCE [LARGE SCALE GENOMIC DNA]</scope>
</reference>
<dbReference type="PANTHER" id="PTHR20870">
    <property type="entry name" value="BARDET-BIEDL SYNDROME 1 PROTEIN"/>
    <property type="match status" value="1"/>
</dbReference>
<dbReference type="Pfam" id="PF14779">
    <property type="entry name" value="BBS1"/>
    <property type="match status" value="1"/>
</dbReference>
<accession>E4YDE1</accession>
<dbReference type="Pfam" id="PF23304">
    <property type="entry name" value="GAE_BBS1"/>
    <property type="match status" value="1"/>
</dbReference>
<dbReference type="AlphaFoldDB" id="E4YDE1"/>
<protein>
    <recommendedName>
        <fullName evidence="4">Bardet-Biedl syndrome 1 N-terminal domain-containing protein</fullName>
    </recommendedName>
</protein>
<dbReference type="InterPro" id="IPR032728">
    <property type="entry name" value="BBS1_N"/>
</dbReference>
<dbReference type="SUPFAM" id="SSF50978">
    <property type="entry name" value="WD40 repeat-like"/>
    <property type="match status" value="1"/>
</dbReference>
<evidence type="ECO:0000259" key="1">
    <source>
        <dbReference type="Pfam" id="PF14779"/>
    </source>
</evidence>
<proteinExistence type="predicted"/>
<dbReference type="GO" id="GO:0005930">
    <property type="term" value="C:axoneme"/>
    <property type="evidence" value="ECO:0007669"/>
    <property type="project" value="TreeGrafter"/>
</dbReference>
<sequence length="598" mass="66857">MEMQHKNYSRVRRMDEVNFGREESVTKKDDEACFIAAFSQPLARLSVYSCHLALSDTGNNGESKLIAASFNDGVSKFMLKVFSKTSLVSQNAILGLPSAVTSFNISKGVSAVGVAAGAAIFIYKNMRAFFKYTLPELELNQIEKEAWIHSREENFDFENLADVLTTLRYQPGIPLSQRSRIFLNLSSAEDRAAYAKANHQKPLSRTSNIVAMSAMKKSVPDETGVSCLIVATEEAEIQIMDCVAFTVLRKVELPSVPVFIQNSGLFDVDYKIFGICRDGVCYFFDRDSEPRILFTLSTHAAGFVKVNANLFVACTDETLHVYDDAGRIKHIRRLRGRPLAICELDVKDKGITGVLVSTSESVIQIFRKTELVDELKTNENVIALTFGRYDREDSTLVTVTENGALEVFFVRRKATFEKKEIAKTSREVGLAIKMPKMEQAYLDQIEVEKKNIQSMMNNFQYDLSRIRLMAGREMLSIHKKALAPSTDIYGISMTVSVFGVGPVFKLKISVTNTKETIDLKQRFVLGLIFNRHIFTIERKVVVLPLLLPGKSTTVEVIVRNTSENGETGDVKILITPREKTKPVISSIVSMPIAEPLSV</sequence>
<evidence type="ECO:0008006" key="4">
    <source>
        <dbReference type="Google" id="ProtNLM"/>
    </source>
</evidence>
<dbReference type="Proteomes" id="UP000011014">
    <property type="component" value="Unassembled WGS sequence"/>
</dbReference>